<feature type="compositionally biased region" description="Low complexity" evidence="1">
    <location>
        <begin position="132"/>
        <end position="141"/>
    </location>
</feature>
<keyword evidence="3" id="KW-1185">Reference proteome</keyword>
<feature type="region of interest" description="Disordered" evidence="1">
    <location>
        <begin position="116"/>
        <end position="192"/>
    </location>
</feature>
<evidence type="ECO:0000313" key="3">
    <source>
        <dbReference type="Proteomes" id="UP000654075"/>
    </source>
</evidence>
<name>A0A813H092_POLGL</name>
<dbReference type="AlphaFoldDB" id="A0A813H092"/>
<protein>
    <submittedName>
        <fullName evidence="2">Uncharacterized protein</fullName>
    </submittedName>
</protein>
<accession>A0A813H092</accession>
<reference evidence="2" key="1">
    <citation type="submission" date="2021-02" db="EMBL/GenBank/DDBJ databases">
        <authorList>
            <person name="Dougan E. K."/>
            <person name="Rhodes N."/>
            <person name="Thang M."/>
            <person name="Chan C."/>
        </authorList>
    </citation>
    <scope>NUCLEOTIDE SEQUENCE</scope>
</reference>
<evidence type="ECO:0000313" key="2">
    <source>
        <dbReference type="EMBL" id="CAE8631079.1"/>
    </source>
</evidence>
<feature type="region of interest" description="Disordered" evidence="1">
    <location>
        <begin position="64"/>
        <end position="102"/>
    </location>
</feature>
<feature type="compositionally biased region" description="Polar residues" evidence="1">
    <location>
        <begin position="142"/>
        <end position="174"/>
    </location>
</feature>
<dbReference type="EMBL" id="CAJNNV010030026">
    <property type="protein sequence ID" value="CAE8631079.1"/>
    <property type="molecule type" value="Genomic_DNA"/>
</dbReference>
<organism evidence="2 3">
    <name type="scientific">Polarella glacialis</name>
    <name type="common">Dinoflagellate</name>
    <dbReference type="NCBI Taxonomy" id="89957"/>
    <lineage>
        <taxon>Eukaryota</taxon>
        <taxon>Sar</taxon>
        <taxon>Alveolata</taxon>
        <taxon>Dinophyceae</taxon>
        <taxon>Suessiales</taxon>
        <taxon>Suessiaceae</taxon>
        <taxon>Polarella</taxon>
    </lineage>
</organism>
<evidence type="ECO:0000256" key="1">
    <source>
        <dbReference type="SAM" id="MobiDB-lite"/>
    </source>
</evidence>
<dbReference type="Proteomes" id="UP000654075">
    <property type="component" value="Unassembled WGS sequence"/>
</dbReference>
<proteinExistence type="predicted"/>
<feature type="compositionally biased region" description="Low complexity" evidence="1">
    <location>
        <begin position="69"/>
        <end position="100"/>
    </location>
</feature>
<comment type="caution">
    <text evidence="2">The sequence shown here is derived from an EMBL/GenBank/DDBJ whole genome shotgun (WGS) entry which is preliminary data.</text>
</comment>
<sequence length="192" mass="19928">MFRQGRLQSSTDGNDGADALARAGAALHAVPLAQRRVVRQRLLLAQRVQAMMLDIAEARSARHKAGLDSSISISSSSSSSSSGERSNNSSSSQSSSCSSSEGGIFRANAGSLAASGPSSLSHGITCAGTRPNSSSRRNSSSCQTPQVMSDNAQNNRKNIVTSPTMSNVTDSSASGERAVLRRRGRSVPFAPD</sequence>
<gene>
    <name evidence="2" type="ORF">PGLA1383_LOCUS47220</name>
</gene>